<gene>
    <name evidence="3" type="ORF">EQG66_02575</name>
</gene>
<evidence type="ECO:0000256" key="1">
    <source>
        <dbReference type="ARBA" id="ARBA00023002"/>
    </source>
</evidence>
<dbReference type="PANTHER" id="PTHR21363">
    <property type="entry name" value="PREPHENATE DEHYDROGENASE"/>
    <property type="match status" value="1"/>
</dbReference>
<name>A0A4Q1KM38_9SPHN</name>
<evidence type="ECO:0000313" key="4">
    <source>
        <dbReference type="Proteomes" id="UP000290958"/>
    </source>
</evidence>
<dbReference type="OrthoDB" id="9800497at2"/>
<dbReference type="InterPro" id="IPR059064">
    <property type="entry name" value="TYRAAT2_C"/>
</dbReference>
<dbReference type="InterPro" id="IPR050812">
    <property type="entry name" value="Preph/Arog_dehydrog"/>
</dbReference>
<dbReference type="GO" id="GO:0004665">
    <property type="term" value="F:prephenate dehydrogenase (NADP+) activity"/>
    <property type="evidence" value="ECO:0007669"/>
    <property type="project" value="InterPro"/>
</dbReference>
<dbReference type="Pfam" id="PF02153">
    <property type="entry name" value="PDH_N"/>
    <property type="match status" value="1"/>
</dbReference>
<comment type="caution">
    <text evidence="3">The sequence shown here is derived from an EMBL/GenBank/DDBJ whole genome shotgun (WGS) entry which is preliminary data.</text>
</comment>
<dbReference type="RefSeq" id="WP_129402991.1">
    <property type="nucleotide sequence ID" value="NZ_SBKP01000002.1"/>
</dbReference>
<dbReference type="SUPFAM" id="SSF51735">
    <property type="entry name" value="NAD(P)-binding Rossmann-fold domains"/>
    <property type="match status" value="1"/>
</dbReference>
<dbReference type="AlphaFoldDB" id="A0A4Q1KM38"/>
<evidence type="ECO:0000259" key="2">
    <source>
        <dbReference type="PROSITE" id="PS51176"/>
    </source>
</evidence>
<keyword evidence="1" id="KW-0560">Oxidoreductase</keyword>
<keyword evidence="4" id="KW-1185">Reference proteome</keyword>
<dbReference type="Pfam" id="PF26213">
    <property type="entry name" value="TYRAAT1_C"/>
    <property type="match status" value="1"/>
</dbReference>
<dbReference type="GO" id="GO:0008977">
    <property type="term" value="F:prephenate dehydrogenase (NAD+) activity"/>
    <property type="evidence" value="ECO:0007669"/>
    <property type="project" value="InterPro"/>
</dbReference>
<dbReference type="EMBL" id="SBKP01000002">
    <property type="protein sequence ID" value="RXR30239.1"/>
    <property type="molecule type" value="Genomic_DNA"/>
</dbReference>
<dbReference type="Proteomes" id="UP000290958">
    <property type="component" value="Unassembled WGS sequence"/>
</dbReference>
<protein>
    <submittedName>
        <fullName evidence="3">Prephenate dehydrogenase/arogenate dehydrogenase family protein</fullName>
    </submittedName>
</protein>
<dbReference type="GO" id="GO:0070403">
    <property type="term" value="F:NAD+ binding"/>
    <property type="evidence" value="ECO:0007669"/>
    <property type="project" value="InterPro"/>
</dbReference>
<dbReference type="PANTHER" id="PTHR21363:SF0">
    <property type="entry name" value="PREPHENATE DEHYDROGENASE [NADP(+)]"/>
    <property type="match status" value="1"/>
</dbReference>
<dbReference type="InterPro" id="IPR046826">
    <property type="entry name" value="PDH_N"/>
</dbReference>
<dbReference type="GO" id="GO:0006571">
    <property type="term" value="P:tyrosine biosynthetic process"/>
    <property type="evidence" value="ECO:0007669"/>
    <property type="project" value="InterPro"/>
</dbReference>
<proteinExistence type="predicted"/>
<sequence>MKSLGIIGFGDFGRLAAAHLGARFDTGAFDAHVPADEIAANGARPLTFAQAAACEVVMIAVPVQDMERVIEALAPLVKPGATVLDIASVKVLPSQWLAKHLPETVHIVPTHPLFGPQSVARDGLAGRQLVICPLRGEQHLKVAALGEEMGLRIQITTAEEHDREMAYVQALTHLVGRTLSAMNIPDEMLKTQSYQHLLDLCDLLKRDSFALFSAIQTLNPYADEITQEFVARASDLLTQAHQSSQR</sequence>
<accession>A0A4Q1KM38</accession>
<dbReference type="Gene3D" id="3.40.50.720">
    <property type="entry name" value="NAD(P)-binding Rossmann-like Domain"/>
    <property type="match status" value="1"/>
</dbReference>
<dbReference type="InterPro" id="IPR008927">
    <property type="entry name" value="6-PGluconate_DH-like_C_sf"/>
</dbReference>
<evidence type="ECO:0000313" key="3">
    <source>
        <dbReference type="EMBL" id="RXR30239.1"/>
    </source>
</evidence>
<dbReference type="InterPro" id="IPR003099">
    <property type="entry name" value="Prephen_DH"/>
</dbReference>
<dbReference type="SUPFAM" id="SSF48179">
    <property type="entry name" value="6-phosphogluconate dehydrogenase C-terminal domain-like"/>
    <property type="match status" value="1"/>
</dbReference>
<organism evidence="3 4">
    <name type="scientific">Sphingobium fluviale</name>
    <dbReference type="NCBI Taxonomy" id="2506423"/>
    <lineage>
        <taxon>Bacteria</taxon>
        <taxon>Pseudomonadati</taxon>
        <taxon>Pseudomonadota</taxon>
        <taxon>Alphaproteobacteria</taxon>
        <taxon>Sphingomonadales</taxon>
        <taxon>Sphingomonadaceae</taxon>
        <taxon>Sphingobium</taxon>
    </lineage>
</organism>
<reference evidence="4" key="1">
    <citation type="submission" date="2019-01" db="EMBL/GenBank/DDBJ databases">
        <title>Cytophagaceae bacterium strain CAR-16.</title>
        <authorList>
            <person name="Chen W.-M."/>
        </authorList>
    </citation>
    <scope>NUCLEOTIDE SEQUENCE [LARGE SCALE GENOMIC DNA]</scope>
    <source>
        <strain evidence="4">CHR27</strain>
    </source>
</reference>
<dbReference type="Gene3D" id="1.10.3660.10">
    <property type="entry name" value="6-phosphogluconate dehydrogenase C-terminal like domain"/>
    <property type="match status" value="1"/>
</dbReference>
<dbReference type="PROSITE" id="PS51176">
    <property type="entry name" value="PDH_ADH"/>
    <property type="match status" value="1"/>
</dbReference>
<feature type="domain" description="Prephenate/arogenate dehydrogenase" evidence="2">
    <location>
        <begin position="2"/>
        <end position="246"/>
    </location>
</feature>
<dbReference type="InterPro" id="IPR036291">
    <property type="entry name" value="NAD(P)-bd_dom_sf"/>
</dbReference>